<feature type="region of interest" description="Disordered" evidence="1">
    <location>
        <begin position="61"/>
        <end position="90"/>
    </location>
</feature>
<evidence type="ECO:0000313" key="2">
    <source>
        <dbReference type="EMBL" id="KFG48303.1"/>
    </source>
</evidence>
<organism evidence="2 3">
    <name type="scientific">Toxoplasma gondii GAB2-2007-GAL-DOM2</name>
    <dbReference type="NCBI Taxonomy" id="1130820"/>
    <lineage>
        <taxon>Eukaryota</taxon>
        <taxon>Sar</taxon>
        <taxon>Alveolata</taxon>
        <taxon>Apicomplexa</taxon>
        <taxon>Conoidasida</taxon>
        <taxon>Coccidia</taxon>
        <taxon>Eucoccidiorida</taxon>
        <taxon>Eimeriorina</taxon>
        <taxon>Sarcocystidae</taxon>
        <taxon>Toxoplasma</taxon>
    </lineage>
</organism>
<feature type="compositionally biased region" description="Basic and acidic residues" evidence="1">
    <location>
        <begin position="77"/>
        <end position="86"/>
    </location>
</feature>
<dbReference type="AlphaFoldDB" id="A0A086KV85"/>
<dbReference type="VEuPathDB" id="ToxoDB:TGDOM2_397710"/>
<feature type="region of interest" description="Disordered" evidence="1">
    <location>
        <begin position="125"/>
        <end position="145"/>
    </location>
</feature>
<dbReference type="EMBL" id="AHZU02000113">
    <property type="protein sequence ID" value="KFG48303.1"/>
    <property type="molecule type" value="Genomic_DNA"/>
</dbReference>
<proteinExistence type="predicted"/>
<name>A0A086KV85_TOXGO</name>
<feature type="compositionally biased region" description="Basic and acidic residues" evidence="1">
    <location>
        <begin position="125"/>
        <end position="140"/>
    </location>
</feature>
<accession>A0A086KV85</accession>
<sequence length="162" mass="19032">MEDRRKQIETCTAGKPARRQFLTRAWGPRVYLEKIRRGEKQLRNPHCDSKKRETTYLAFLRVPRTQNRDQSLQRNAPPDRYHESRRPPRVRKNACLEGREAPAAPAATAAGVKRAFPEEVRFMRRQKPLEKRPRWQRETYRGQAGSGDDRELLRILIQCAVA</sequence>
<dbReference type="Proteomes" id="UP000028837">
    <property type="component" value="Unassembled WGS sequence"/>
</dbReference>
<feature type="compositionally biased region" description="Polar residues" evidence="1">
    <location>
        <begin position="64"/>
        <end position="74"/>
    </location>
</feature>
<gene>
    <name evidence="2" type="ORF">TGDOM2_397710</name>
</gene>
<reference evidence="2 3" key="1">
    <citation type="submission" date="2014-02" db="EMBL/GenBank/DDBJ databases">
        <authorList>
            <person name="Sibley D."/>
            <person name="Venepally P."/>
            <person name="Karamycheva S."/>
            <person name="Hadjithomas M."/>
            <person name="Khan A."/>
            <person name="Brunk B."/>
            <person name="Roos D."/>
            <person name="Caler E."/>
            <person name="Lorenzi H."/>
        </authorList>
    </citation>
    <scope>NUCLEOTIDE SEQUENCE [LARGE SCALE GENOMIC DNA]</scope>
    <source>
        <strain evidence="2 3">GAB2-2007-GAL-DOM2</strain>
    </source>
</reference>
<comment type="caution">
    <text evidence="2">The sequence shown here is derived from an EMBL/GenBank/DDBJ whole genome shotgun (WGS) entry which is preliminary data.</text>
</comment>
<protein>
    <submittedName>
        <fullName evidence="2">Uncharacterized protein</fullName>
    </submittedName>
</protein>
<evidence type="ECO:0000313" key="3">
    <source>
        <dbReference type="Proteomes" id="UP000028837"/>
    </source>
</evidence>
<evidence type="ECO:0000256" key="1">
    <source>
        <dbReference type="SAM" id="MobiDB-lite"/>
    </source>
</evidence>